<feature type="compositionally biased region" description="Acidic residues" evidence="9">
    <location>
        <begin position="1"/>
        <end position="12"/>
    </location>
</feature>
<evidence type="ECO:0000256" key="1">
    <source>
        <dbReference type="ARBA" id="ARBA00004651"/>
    </source>
</evidence>
<keyword evidence="3" id="KW-1003">Cell membrane</keyword>
<sequence>MDEAIDAEEGTGEEAAPADAAERKSTSGVLELFDAGGMFMWPLLVTSIIGLAVILERIFTLQRAHTNTRNLMEKILQNLKGSGIAAAIEACTRTRGPIAAVLHAGLLKAPKGPAAVEKAIEDAGTIEMAFLQRGLIWLATVANVAPLIGFLGTVSGMINAFEAIAAAEQVSAKVVAKGISEALITTATGLLIAIPVQTAHNYFVARIDRFVLEMEESSVELVEAISEGVGQQ</sequence>
<comment type="subcellular location">
    <subcellularLocation>
        <location evidence="1">Cell membrane</location>
        <topology evidence="1">Multi-pass membrane protein</topology>
    </subcellularLocation>
    <subcellularLocation>
        <location evidence="8">Membrane</location>
        <topology evidence="8">Multi-pass membrane protein</topology>
    </subcellularLocation>
</comment>
<evidence type="ECO:0000256" key="3">
    <source>
        <dbReference type="ARBA" id="ARBA00022475"/>
    </source>
</evidence>
<evidence type="ECO:0000256" key="5">
    <source>
        <dbReference type="ARBA" id="ARBA00022927"/>
    </source>
</evidence>
<evidence type="ECO:0000256" key="8">
    <source>
        <dbReference type="RuleBase" id="RU004057"/>
    </source>
</evidence>
<dbReference type="PANTHER" id="PTHR30625">
    <property type="entry name" value="PROTEIN TOLQ"/>
    <property type="match status" value="1"/>
</dbReference>
<dbReference type="GO" id="GO:0017038">
    <property type="term" value="P:protein import"/>
    <property type="evidence" value="ECO:0007669"/>
    <property type="project" value="TreeGrafter"/>
</dbReference>
<accession>A0A948RUR1</accession>
<keyword evidence="7 10" id="KW-0472">Membrane</keyword>
<evidence type="ECO:0000313" key="12">
    <source>
        <dbReference type="EMBL" id="MBU2690346.1"/>
    </source>
</evidence>
<dbReference type="GO" id="GO:0005886">
    <property type="term" value="C:plasma membrane"/>
    <property type="evidence" value="ECO:0007669"/>
    <property type="project" value="UniProtKB-SubCell"/>
</dbReference>
<evidence type="ECO:0000256" key="6">
    <source>
        <dbReference type="ARBA" id="ARBA00022989"/>
    </source>
</evidence>
<dbReference type="InterPro" id="IPR002898">
    <property type="entry name" value="MotA_ExbB_proton_chnl"/>
</dbReference>
<feature type="domain" description="MotA/TolQ/ExbB proton channel" evidence="11">
    <location>
        <begin position="97"/>
        <end position="216"/>
    </location>
</feature>
<keyword evidence="5 8" id="KW-0653">Protein transport</keyword>
<keyword evidence="6 10" id="KW-1133">Transmembrane helix</keyword>
<dbReference type="AlphaFoldDB" id="A0A948RUR1"/>
<keyword evidence="4 10" id="KW-0812">Transmembrane</keyword>
<organism evidence="12 13">
    <name type="scientific">Eiseniibacteriota bacterium</name>
    <dbReference type="NCBI Taxonomy" id="2212470"/>
    <lineage>
        <taxon>Bacteria</taxon>
        <taxon>Candidatus Eiseniibacteriota</taxon>
    </lineage>
</organism>
<name>A0A948RUR1_UNCEI</name>
<proteinExistence type="inferred from homology"/>
<evidence type="ECO:0000256" key="4">
    <source>
        <dbReference type="ARBA" id="ARBA00022692"/>
    </source>
</evidence>
<reference evidence="12" key="1">
    <citation type="submission" date="2021-05" db="EMBL/GenBank/DDBJ databases">
        <title>Energy efficiency and biological interactions define the core microbiome of deep oligotrophic groundwater.</title>
        <authorList>
            <person name="Mehrshad M."/>
            <person name="Lopez-Fernandez M."/>
            <person name="Bell E."/>
            <person name="Bernier-Latmani R."/>
            <person name="Bertilsson S."/>
            <person name="Dopson M."/>
        </authorList>
    </citation>
    <scope>NUCLEOTIDE SEQUENCE</scope>
    <source>
        <strain evidence="12">Modern_marine.mb.64</strain>
    </source>
</reference>
<dbReference type="PANTHER" id="PTHR30625:SF15">
    <property type="entry name" value="BIOPOLYMER TRANSPORT PROTEIN EXBB"/>
    <property type="match status" value="1"/>
</dbReference>
<protein>
    <submittedName>
        <fullName evidence="12">MotA/TolQ/ExbB proton channel family protein</fullName>
    </submittedName>
</protein>
<dbReference type="EMBL" id="JAHJDP010000028">
    <property type="protein sequence ID" value="MBU2690346.1"/>
    <property type="molecule type" value="Genomic_DNA"/>
</dbReference>
<evidence type="ECO:0000256" key="10">
    <source>
        <dbReference type="SAM" id="Phobius"/>
    </source>
</evidence>
<feature type="region of interest" description="Disordered" evidence="9">
    <location>
        <begin position="1"/>
        <end position="22"/>
    </location>
</feature>
<evidence type="ECO:0000259" key="11">
    <source>
        <dbReference type="Pfam" id="PF01618"/>
    </source>
</evidence>
<feature type="transmembrane region" description="Helical" evidence="10">
    <location>
        <begin position="135"/>
        <end position="158"/>
    </location>
</feature>
<feature type="transmembrane region" description="Helical" evidence="10">
    <location>
        <begin position="39"/>
        <end position="59"/>
    </location>
</feature>
<evidence type="ECO:0000313" key="13">
    <source>
        <dbReference type="Proteomes" id="UP000777784"/>
    </source>
</evidence>
<comment type="caution">
    <text evidence="12">The sequence shown here is derived from an EMBL/GenBank/DDBJ whole genome shotgun (WGS) entry which is preliminary data.</text>
</comment>
<dbReference type="Pfam" id="PF01618">
    <property type="entry name" value="MotA_ExbB"/>
    <property type="match status" value="1"/>
</dbReference>
<comment type="similarity">
    <text evidence="8">Belongs to the exbB/tolQ family.</text>
</comment>
<evidence type="ECO:0000256" key="7">
    <source>
        <dbReference type="ARBA" id="ARBA00023136"/>
    </source>
</evidence>
<gene>
    <name evidence="12" type="ORF">KJ970_05400</name>
</gene>
<keyword evidence="2 8" id="KW-0813">Transport</keyword>
<evidence type="ECO:0000256" key="9">
    <source>
        <dbReference type="SAM" id="MobiDB-lite"/>
    </source>
</evidence>
<dbReference type="InterPro" id="IPR050790">
    <property type="entry name" value="ExbB/TolQ_transport"/>
</dbReference>
<dbReference type="Proteomes" id="UP000777784">
    <property type="component" value="Unassembled WGS sequence"/>
</dbReference>
<evidence type="ECO:0000256" key="2">
    <source>
        <dbReference type="ARBA" id="ARBA00022448"/>
    </source>
</evidence>